<sequence>MAPIPELGTVVCGRRNLYLIYWMAHKKLEKPSHTTHKANPKQLPEALKYLAPALPQSIVSHQSGNTQSRLAHQPTPQEILPLRQNPQDRNHSQRQVSNLQSIPDLPSATHRTTLGNVNDPFMYGNVDVFSQPLEIEIGPMPPASFSKGKAKRKHSFSPSPSPQPYLSRPRKTTKVKRRRENSPSSSLYSQFGSEWWESDASLCWRCRKHNANHLISGFCDSCIRVSNFNVAPSTQGTRTENLESLVLYLLPSHMEENLRAIPRNTLKTKTWRIFSAERAERAFDHDFDNAVFRDHFVLAQEQARSTGVFDEKYSGSNEHSSNLPRIYSPTKQIP</sequence>
<protein>
    <submittedName>
        <fullName evidence="2">Uncharacterized protein</fullName>
    </submittedName>
</protein>
<proteinExistence type="predicted"/>
<accession>A0A395J0K9</accession>
<organism evidence="2 3">
    <name type="scientific">Monilinia fructigena</name>
    <dbReference type="NCBI Taxonomy" id="38457"/>
    <lineage>
        <taxon>Eukaryota</taxon>
        <taxon>Fungi</taxon>
        <taxon>Dikarya</taxon>
        <taxon>Ascomycota</taxon>
        <taxon>Pezizomycotina</taxon>
        <taxon>Leotiomycetes</taxon>
        <taxon>Helotiales</taxon>
        <taxon>Sclerotiniaceae</taxon>
        <taxon>Monilinia</taxon>
    </lineage>
</organism>
<feature type="region of interest" description="Disordered" evidence="1">
    <location>
        <begin position="140"/>
        <end position="189"/>
    </location>
</feature>
<dbReference type="Proteomes" id="UP000249056">
    <property type="component" value="Unassembled WGS sequence"/>
</dbReference>
<gene>
    <name evidence="2" type="ORF">DID88_005701</name>
</gene>
<evidence type="ECO:0000313" key="2">
    <source>
        <dbReference type="EMBL" id="RAL66040.1"/>
    </source>
</evidence>
<dbReference type="AlphaFoldDB" id="A0A395J0K9"/>
<feature type="region of interest" description="Disordered" evidence="1">
    <location>
        <begin position="309"/>
        <end position="334"/>
    </location>
</feature>
<keyword evidence="3" id="KW-1185">Reference proteome</keyword>
<feature type="compositionally biased region" description="Polar residues" evidence="1">
    <location>
        <begin position="314"/>
        <end position="334"/>
    </location>
</feature>
<reference evidence="2 3" key="1">
    <citation type="submission" date="2018-06" db="EMBL/GenBank/DDBJ databases">
        <title>Genome Sequence of the Brown Rot Fungal Pathogen Monilinia fructigena.</title>
        <authorList>
            <person name="Landi L."/>
            <person name="De Miccolis Angelini R.M."/>
            <person name="Pollastro S."/>
            <person name="Abate D."/>
            <person name="Faretra F."/>
            <person name="Romanazzi G."/>
        </authorList>
    </citation>
    <scope>NUCLEOTIDE SEQUENCE [LARGE SCALE GENOMIC DNA]</scope>
    <source>
        <strain evidence="2 3">Mfrg269</strain>
    </source>
</reference>
<dbReference type="OrthoDB" id="3485019at2759"/>
<name>A0A395J0K9_9HELO</name>
<evidence type="ECO:0000313" key="3">
    <source>
        <dbReference type="Proteomes" id="UP000249056"/>
    </source>
</evidence>
<dbReference type="EMBL" id="QKRW01000008">
    <property type="protein sequence ID" value="RAL66040.1"/>
    <property type="molecule type" value="Genomic_DNA"/>
</dbReference>
<feature type="compositionally biased region" description="Basic residues" evidence="1">
    <location>
        <begin position="168"/>
        <end position="179"/>
    </location>
</feature>
<evidence type="ECO:0000256" key="1">
    <source>
        <dbReference type="SAM" id="MobiDB-lite"/>
    </source>
</evidence>
<comment type="caution">
    <text evidence="2">The sequence shown here is derived from an EMBL/GenBank/DDBJ whole genome shotgun (WGS) entry which is preliminary data.</text>
</comment>
<feature type="region of interest" description="Disordered" evidence="1">
    <location>
        <begin position="81"/>
        <end position="117"/>
    </location>
</feature>